<dbReference type="InterPro" id="IPR009057">
    <property type="entry name" value="Homeodomain-like_sf"/>
</dbReference>
<comment type="similarity">
    <text evidence="1">Belongs to the IS150/IS1296 orfA family.</text>
</comment>
<gene>
    <name evidence="3" type="ORF">EF514_08220</name>
</gene>
<evidence type="ECO:0000313" key="4">
    <source>
        <dbReference type="Proteomes" id="UP000288812"/>
    </source>
</evidence>
<dbReference type="OrthoDB" id="9781005at2"/>
<name>A0A437S5N0_9FIRM</name>
<dbReference type="SUPFAM" id="SSF46689">
    <property type="entry name" value="Homeodomain-like"/>
    <property type="match status" value="1"/>
</dbReference>
<dbReference type="InterPro" id="IPR055247">
    <property type="entry name" value="InsJ-like_HTH"/>
</dbReference>
<reference evidence="3 4" key="1">
    <citation type="submission" date="2018-11" db="EMBL/GenBank/DDBJ databases">
        <title>Genome sequencing and assembly of Anaerosphaera sp. nov., GS7-6-2.</title>
        <authorList>
            <person name="Rettenmaier R."/>
            <person name="Liebl W."/>
            <person name="Zverlov V."/>
        </authorList>
    </citation>
    <scope>NUCLEOTIDE SEQUENCE [LARGE SCALE GENOMIC DNA]</scope>
    <source>
        <strain evidence="3 4">GS7-6-2</strain>
    </source>
</reference>
<dbReference type="InterPro" id="IPR052057">
    <property type="entry name" value="IS150/IS1296_orfA-like"/>
</dbReference>
<accession>A0A437S5N0</accession>
<dbReference type="Proteomes" id="UP000288812">
    <property type="component" value="Unassembled WGS sequence"/>
</dbReference>
<dbReference type="Pfam" id="PF13518">
    <property type="entry name" value="HTH_28"/>
    <property type="match status" value="1"/>
</dbReference>
<keyword evidence="4" id="KW-1185">Reference proteome</keyword>
<comment type="caution">
    <text evidence="3">The sequence shown here is derived from an EMBL/GenBank/DDBJ whole genome shotgun (WGS) entry which is preliminary data.</text>
</comment>
<organism evidence="3 4">
    <name type="scientific">Anaerosphaera multitolerans</name>
    <dbReference type="NCBI Taxonomy" id="2487351"/>
    <lineage>
        <taxon>Bacteria</taxon>
        <taxon>Bacillati</taxon>
        <taxon>Bacillota</taxon>
        <taxon>Tissierellia</taxon>
        <taxon>Tissierellales</taxon>
        <taxon>Peptoniphilaceae</taxon>
        <taxon>Anaerosphaera</taxon>
    </lineage>
</organism>
<dbReference type="PANTHER" id="PTHR33795">
    <property type="entry name" value="INSERTION ELEMENT IS150 PROTEIN INSJ"/>
    <property type="match status" value="1"/>
</dbReference>
<evidence type="ECO:0000256" key="1">
    <source>
        <dbReference type="ARBA" id="ARBA00038232"/>
    </source>
</evidence>
<protein>
    <recommendedName>
        <fullName evidence="2">Insertion element IS150 protein InsJ-like helix-turn-helix domain-containing protein</fullName>
    </recommendedName>
</protein>
<dbReference type="EMBL" id="RLIH01000012">
    <property type="protein sequence ID" value="RVU54277.1"/>
    <property type="molecule type" value="Genomic_DNA"/>
</dbReference>
<proteinExistence type="inferred from homology"/>
<feature type="domain" description="Insertion element IS150 protein InsJ-like helix-turn-helix" evidence="2">
    <location>
        <begin position="5"/>
        <end position="45"/>
    </location>
</feature>
<evidence type="ECO:0000313" key="3">
    <source>
        <dbReference type="EMBL" id="RVU54277.1"/>
    </source>
</evidence>
<dbReference type="PANTHER" id="PTHR33795:SF1">
    <property type="entry name" value="INSERTION ELEMENT IS150 PROTEIN INSJ"/>
    <property type="match status" value="1"/>
</dbReference>
<dbReference type="AlphaFoldDB" id="A0A437S5N0"/>
<evidence type="ECO:0000259" key="2">
    <source>
        <dbReference type="Pfam" id="PF13518"/>
    </source>
</evidence>
<sequence>MRNENLTYSETLSKFNIPSHSTIIRWKRIYLEEGKEALHEERRGRSKVSDGVRKGRLKKLSKEITDDLIKENQRLKMENEYLKKLDALIRSKQNQQKKK</sequence>